<dbReference type="AlphaFoldDB" id="A0A915DX57"/>
<sequence length="306" mass="34410">MTDPYRCLRCSTVSIAVYNIIYCLIQFGVLGWQVQAVKGLQWEYENRQLPATGGIDAYQARFPGLYAIYTETPERRRINAMYAIVLICLFLSIVHLMTTVAMLYGAIKRMPNWIIPWFFTCAPLVIMCTAYSVLWWSGDVFNEQLTMSVAEFVGSLAVNGVCFIVVIMYYLRLTGRLSSDKPGSARSTTYIPGAMVGGTAFNLQKKMRRRERDRDRNPAAALRQGYNYPTGRSAGMASLRQRSRQTPTGDMSLENQRSQSMLDMLPLGACAQNMESYVPPLPDKPILCPRHLLVISRATLALVALL</sequence>
<accession>A0A915DX57</accession>
<protein>
    <submittedName>
        <fullName evidence="4">Uncharacterized protein</fullName>
    </submittedName>
</protein>
<reference evidence="4" key="1">
    <citation type="submission" date="2022-11" db="UniProtKB">
        <authorList>
            <consortium name="WormBaseParasite"/>
        </authorList>
    </citation>
    <scope>IDENTIFICATION</scope>
</reference>
<evidence type="ECO:0000313" key="3">
    <source>
        <dbReference type="Proteomes" id="UP000887574"/>
    </source>
</evidence>
<evidence type="ECO:0000256" key="2">
    <source>
        <dbReference type="SAM" id="Phobius"/>
    </source>
</evidence>
<dbReference type="PANTHER" id="PTHR36694:SF8">
    <property type="entry name" value="MARVEL DOMAIN-CONTAINING PROTEIN"/>
    <property type="match status" value="1"/>
</dbReference>
<keyword evidence="3" id="KW-1185">Reference proteome</keyword>
<dbReference type="Proteomes" id="UP000887574">
    <property type="component" value="Unplaced"/>
</dbReference>
<feature type="region of interest" description="Disordered" evidence="1">
    <location>
        <begin position="206"/>
        <end position="255"/>
    </location>
</feature>
<name>A0A915DX57_9BILA</name>
<feature type="transmembrane region" description="Helical" evidence="2">
    <location>
        <begin position="149"/>
        <end position="171"/>
    </location>
</feature>
<feature type="transmembrane region" description="Helical" evidence="2">
    <location>
        <begin position="12"/>
        <end position="34"/>
    </location>
</feature>
<dbReference type="WBParaSite" id="jg23895">
    <property type="protein sequence ID" value="jg23895"/>
    <property type="gene ID" value="jg23895"/>
</dbReference>
<keyword evidence="2" id="KW-0472">Membrane</keyword>
<proteinExistence type="predicted"/>
<keyword evidence="2" id="KW-1133">Transmembrane helix</keyword>
<organism evidence="3 4">
    <name type="scientific">Ditylenchus dipsaci</name>
    <dbReference type="NCBI Taxonomy" id="166011"/>
    <lineage>
        <taxon>Eukaryota</taxon>
        <taxon>Metazoa</taxon>
        <taxon>Ecdysozoa</taxon>
        <taxon>Nematoda</taxon>
        <taxon>Chromadorea</taxon>
        <taxon>Rhabditida</taxon>
        <taxon>Tylenchina</taxon>
        <taxon>Tylenchomorpha</taxon>
        <taxon>Sphaerularioidea</taxon>
        <taxon>Anguinidae</taxon>
        <taxon>Anguininae</taxon>
        <taxon>Ditylenchus</taxon>
    </lineage>
</organism>
<dbReference type="PANTHER" id="PTHR36694">
    <property type="entry name" value="PASIFLORA 1, ISOFORM A-RELATED"/>
    <property type="match status" value="1"/>
</dbReference>
<evidence type="ECO:0000256" key="1">
    <source>
        <dbReference type="SAM" id="MobiDB-lite"/>
    </source>
</evidence>
<feature type="transmembrane region" description="Helical" evidence="2">
    <location>
        <begin position="114"/>
        <end position="137"/>
    </location>
</feature>
<evidence type="ECO:0000313" key="4">
    <source>
        <dbReference type="WBParaSite" id="jg23895"/>
    </source>
</evidence>
<feature type="transmembrane region" description="Helical" evidence="2">
    <location>
        <begin position="80"/>
        <end position="107"/>
    </location>
</feature>
<keyword evidence="2" id="KW-0812">Transmembrane</keyword>
<feature type="compositionally biased region" description="Polar residues" evidence="1">
    <location>
        <begin position="244"/>
        <end position="255"/>
    </location>
</feature>